<dbReference type="InterPro" id="IPR011051">
    <property type="entry name" value="RmlC_Cupin_sf"/>
</dbReference>
<dbReference type="AlphaFoldDB" id="A0A0R3M1F6"/>
<comment type="caution">
    <text evidence="8">The sequence shown here is derived from an EMBL/GenBank/DDBJ whole genome shotgun (WGS) entry which is preliminary data.</text>
</comment>
<organism evidence="8 9">
    <name type="scientific">Bradyrhizobium valentinum</name>
    <dbReference type="NCBI Taxonomy" id="1518501"/>
    <lineage>
        <taxon>Bacteria</taxon>
        <taxon>Pseudomonadati</taxon>
        <taxon>Pseudomonadota</taxon>
        <taxon>Alphaproteobacteria</taxon>
        <taxon>Hyphomicrobiales</taxon>
        <taxon>Nitrobacteraceae</taxon>
        <taxon>Bradyrhizobium</taxon>
    </lineage>
</organism>
<evidence type="ECO:0000256" key="2">
    <source>
        <dbReference type="ARBA" id="ARBA00001997"/>
    </source>
</evidence>
<feature type="site" description="Participates in a stacking interaction with the thymidine ring of dTDP-4-oxo-6-deoxyglucose" evidence="6">
    <location>
        <position position="138"/>
    </location>
</feature>
<name>A0A0R3M1F6_9BRAD</name>
<evidence type="ECO:0000313" key="9">
    <source>
        <dbReference type="Proteomes" id="UP000051913"/>
    </source>
</evidence>
<evidence type="ECO:0000256" key="7">
    <source>
        <dbReference type="RuleBase" id="RU364069"/>
    </source>
</evidence>
<evidence type="ECO:0000256" key="3">
    <source>
        <dbReference type="ARBA" id="ARBA00012098"/>
    </source>
</evidence>
<evidence type="ECO:0000256" key="6">
    <source>
        <dbReference type="PIRSR" id="PIRSR600888-3"/>
    </source>
</evidence>
<dbReference type="CDD" id="cd00438">
    <property type="entry name" value="cupin_RmlC"/>
    <property type="match status" value="1"/>
</dbReference>
<feature type="active site" description="Proton donor" evidence="5">
    <location>
        <position position="132"/>
    </location>
</feature>
<dbReference type="EC" id="5.1.3.13" evidence="3 7"/>
<dbReference type="OrthoDB" id="9800680at2"/>
<comment type="subunit">
    <text evidence="7">Homodimer.</text>
</comment>
<dbReference type="PANTHER" id="PTHR21047:SF2">
    <property type="entry name" value="THYMIDINE DIPHOSPHO-4-KETO-RHAMNOSE 3,5-EPIMERASE"/>
    <property type="match status" value="1"/>
</dbReference>
<dbReference type="InterPro" id="IPR000888">
    <property type="entry name" value="RmlC-like"/>
</dbReference>
<sequence length="182" mass="20447">MIFNKTSLKDAWLLDIEPHGDARGFFARTMCKDEFVEHGLISDYVQQNMSFTLYKGTLRGMHFQRGTAAEAKLVRCVKGAIVDVIVDIRCNSTTYLKHEAFELTEHNRRQLYVPAGFAHSFQTLTDDVEVSYLVSAPYTPSAEGGLLYSDPVLGIKWPLEVTNISEKDASWPLIEKGANPLC</sequence>
<evidence type="ECO:0000256" key="5">
    <source>
        <dbReference type="PIRSR" id="PIRSR600888-1"/>
    </source>
</evidence>
<dbReference type="UniPathway" id="UPA00124"/>
<keyword evidence="9" id="KW-1185">Reference proteome</keyword>
<dbReference type="GO" id="GO:0005829">
    <property type="term" value="C:cytosol"/>
    <property type="evidence" value="ECO:0007669"/>
    <property type="project" value="TreeGrafter"/>
</dbReference>
<keyword evidence="7" id="KW-0413">Isomerase</keyword>
<evidence type="ECO:0000256" key="1">
    <source>
        <dbReference type="ARBA" id="ARBA00001298"/>
    </source>
</evidence>
<dbReference type="Gene3D" id="2.60.120.10">
    <property type="entry name" value="Jelly Rolls"/>
    <property type="match status" value="1"/>
</dbReference>
<reference evidence="8 9" key="1">
    <citation type="submission" date="2014-03" db="EMBL/GenBank/DDBJ databases">
        <title>Bradyrhizobium valentinum sp. nov., isolated from effective nodules of Lupinus mariae-josephae, a lupine endemic of basic-lime soils in Eastern Spain.</title>
        <authorList>
            <person name="Duran D."/>
            <person name="Rey L."/>
            <person name="Navarro A."/>
            <person name="Busquets A."/>
            <person name="Imperial J."/>
            <person name="Ruiz-Argueso T."/>
        </authorList>
    </citation>
    <scope>NUCLEOTIDE SEQUENCE [LARGE SCALE GENOMIC DNA]</scope>
    <source>
        <strain evidence="8 9">LmjM3</strain>
    </source>
</reference>
<dbReference type="GO" id="GO:0000271">
    <property type="term" value="P:polysaccharide biosynthetic process"/>
    <property type="evidence" value="ECO:0007669"/>
    <property type="project" value="TreeGrafter"/>
</dbReference>
<accession>A0A0R3M1F6</accession>
<dbReference type="PANTHER" id="PTHR21047">
    <property type="entry name" value="DTDP-6-DEOXY-D-GLUCOSE-3,5 EPIMERASE"/>
    <property type="match status" value="1"/>
</dbReference>
<comment type="catalytic activity">
    <reaction evidence="1 7">
        <text>dTDP-4-dehydro-6-deoxy-alpha-D-glucose = dTDP-4-dehydro-beta-L-rhamnose</text>
        <dbReference type="Rhea" id="RHEA:16969"/>
        <dbReference type="ChEBI" id="CHEBI:57649"/>
        <dbReference type="ChEBI" id="CHEBI:62830"/>
        <dbReference type="EC" id="5.1.3.13"/>
    </reaction>
</comment>
<dbReference type="NCBIfam" id="TIGR01221">
    <property type="entry name" value="rmlC"/>
    <property type="match status" value="1"/>
</dbReference>
<comment type="pathway">
    <text evidence="7">Carbohydrate biosynthesis; dTDP-L-rhamnose biosynthesis.</text>
</comment>
<comment type="function">
    <text evidence="2 7">Catalyzes the epimerization of the C3' and C5'positions of dTDP-6-deoxy-D-xylo-4-hexulose, forming dTDP-6-deoxy-L-lyxo-4-hexulose.</text>
</comment>
<dbReference type="GO" id="GO:0019305">
    <property type="term" value="P:dTDP-rhamnose biosynthetic process"/>
    <property type="evidence" value="ECO:0007669"/>
    <property type="project" value="UniProtKB-UniRule"/>
</dbReference>
<dbReference type="RefSeq" id="WP_057852917.1">
    <property type="nucleotide sequence ID" value="NZ_LLXX01000143.1"/>
</dbReference>
<dbReference type="SUPFAM" id="SSF51182">
    <property type="entry name" value="RmlC-like cupins"/>
    <property type="match status" value="1"/>
</dbReference>
<dbReference type="Proteomes" id="UP000051913">
    <property type="component" value="Unassembled WGS sequence"/>
</dbReference>
<proteinExistence type="inferred from homology"/>
<dbReference type="GO" id="GO:0008830">
    <property type="term" value="F:dTDP-4-dehydrorhamnose 3,5-epimerase activity"/>
    <property type="evidence" value="ECO:0007669"/>
    <property type="project" value="UniProtKB-UniRule"/>
</dbReference>
<feature type="active site" description="Proton acceptor" evidence="5">
    <location>
        <position position="62"/>
    </location>
</feature>
<comment type="similarity">
    <text evidence="7">Belongs to the dTDP-4-dehydrorhamnose 3,5-epimerase family.</text>
</comment>
<dbReference type="InterPro" id="IPR014710">
    <property type="entry name" value="RmlC-like_jellyroll"/>
</dbReference>
<evidence type="ECO:0000256" key="4">
    <source>
        <dbReference type="ARBA" id="ARBA00019595"/>
    </source>
</evidence>
<evidence type="ECO:0000313" key="8">
    <source>
        <dbReference type="EMBL" id="KRR03149.1"/>
    </source>
</evidence>
<protein>
    <recommendedName>
        <fullName evidence="4 7">dTDP-4-dehydrorhamnose 3,5-epimerase</fullName>
        <ecNumber evidence="3 7">5.1.3.13</ecNumber>
    </recommendedName>
    <alternativeName>
        <fullName evidence="7">Thymidine diphospho-4-keto-rhamnose 3,5-epimerase</fullName>
    </alternativeName>
</protein>
<dbReference type="Pfam" id="PF00908">
    <property type="entry name" value="dTDP_sugar_isom"/>
    <property type="match status" value="1"/>
</dbReference>
<gene>
    <name evidence="8" type="ORF">CP49_04185</name>
</gene>
<dbReference type="STRING" id="1518501.CQ10_09770"/>
<dbReference type="EMBL" id="LLXX01000143">
    <property type="protein sequence ID" value="KRR03149.1"/>
    <property type="molecule type" value="Genomic_DNA"/>
</dbReference>